<dbReference type="AlphaFoldDB" id="A0A9P0F727"/>
<feature type="compositionally biased region" description="Acidic residues" evidence="1">
    <location>
        <begin position="12"/>
        <end position="28"/>
    </location>
</feature>
<feature type="compositionally biased region" description="Basic and acidic residues" evidence="1">
    <location>
        <begin position="1"/>
        <end position="11"/>
    </location>
</feature>
<gene>
    <name evidence="2" type="ORF">BEMITA_LOCUS9362</name>
</gene>
<evidence type="ECO:0000313" key="2">
    <source>
        <dbReference type="EMBL" id="CAH0390659.1"/>
    </source>
</evidence>
<feature type="compositionally biased region" description="Acidic residues" evidence="1">
    <location>
        <begin position="64"/>
        <end position="91"/>
    </location>
</feature>
<name>A0A9P0F727_BEMTA</name>
<proteinExistence type="predicted"/>
<feature type="region of interest" description="Disordered" evidence="1">
    <location>
        <begin position="1"/>
        <end position="112"/>
    </location>
</feature>
<evidence type="ECO:0000313" key="3">
    <source>
        <dbReference type="Proteomes" id="UP001152759"/>
    </source>
</evidence>
<dbReference type="Proteomes" id="UP001152759">
    <property type="component" value="Chromosome 5"/>
</dbReference>
<protein>
    <submittedName>
        <fullName evidence="2">Uncharacterized protein</fullName>
    </submittedName>
</protein>
<evidence type="ECO:0000256" key="1">
    <source>
        <dbReference type="SAM" id="MobiDB-lite"/>
    </source>
</evidence>
<dbReference type="EMBL" id="OU963866">
    <property type="protein sequence ID" value="CAH0390659.1"/>
    <property type="molecule type" value="Genomic_DNA"/>
</dbReference>
<sequence length="184" mass="21270">MKKTVENHSEGEEFDADEPDEVDEENNAESDKVLIALLLNVTSTKSKQKPAPASKKKPPKPKSEEEDDEEDEDEEDDEEDEEDEDDEDESNDATFLVSKSDLADKDTDPPLWRIDGKALLQKYIPFKDDEGKTLYRNTYTYSGWSINNKNNYYPASIVFKQQSQKEHVVEFQRDLLPKEEENDD</sequence>
<reference evidence="2" key="1">
    <citation type="submission" date="2021-12" db="EMBL/GenBank/DDBJ databases">
        <authorList>
            <person name="King R."/>
        </authorList>
    </citation>
    <scope>NUCLEOTIDE SEQUENCE</scope>
</reference>
<organism evidence="2 3">
    <name type="scientific">Bemisia tabaci</name>
    <name type="common">Sweetpotato whitefly</name>
    <name type="synonym">Aleurodes tabaci</name>
    <dbReference type="NCBI Taxonomy" id="7038"/>
    <lineage>
        <taxon>Eukaryota</taxon>
        <taxon>Metazoa</taxon>
        <taxon>Ecdysozoa</taxon>
        <taxon>Arthropoda</taxon>
        <taxon>Hexapoda</taxon>
        <taxon>Insecta</taxon>
        <taxon>Pterygota</taxon>
        <taxon>Neoptera</taxon>
        <taxon>Paraneoptera</taxon>
        <taxon>Hemiptera</taxon>
        <taxon>Sternorrhyncha</taxon>
        <taxon>Aleyrodoidea</taxon>
        <taxon>Aleyrodidae</taxon>
        <taxon>Aleyrodinae</taxon>
        <taxon>Bemisia</taxon>
    </lineage>
</organism>
<accession>A0A9P0F727</accession>
<keyword evidence="3" id="KW-1185">Reference proteome</keyword>